<dbReference type="GeneID" id="30968026"/>
<name>A0A1D2VMR3_9ASCO</name>
<dbReference type="Proteomes" id="UP000095038">
    <property type="component" value="Unassembled WGS sequence"/>
</dbReference>
<dbReference type="InParanoid" id="A0A1D2VMR3"/>
<proteinExistence type="predicted"/>
<keyword evidence="2" id="KW-1185">Reference proteome</keyword>
<gene>
    <name evidence="1" type="ORF">ASCRUDRAFT_79515</name>
</gene>
<organism evidence="1 2">
    <name type="scientific">Ascoidea rubescens DSM 1968</name>
    <dbReference type="NCBI Taxonomy" id="1344418"/>
    <lineage>
        <taxon>Eukaryota</taxon>
        <taxon>Fungi</taxon>
        <taxon>Dikarya</taxon>
        <taxon>Ascomycota</taxon>
        <taxon>Saccharomycotina</taxon>
        <taxon>Saccharomycetes</taxon>
        <taxon>Ascoideaceae</taxon>
        <taxon>Ascoidea</taxon>
    </lineage>
</organism>
<dbReference type="AlphaFoldDB" id="A0A1D2VMR3"/>
<accession>A0A1D2VMR3</accession>
<dbReference type="EMBL" id="KV454476">
    <property type="protein sequence ID" value="ODV62889.1"/>
    <property type="molecule type" value="Genomic_DNA"/>
</dbReference>
<evidence type="ECO:0000313" key="1">
    <source>
        <dbReference type="EMBL" id="ODV62889.1"/>
    </source>
</evidence>
<evidence type="ECO:0000313" key="2">
    <source>
        <dbReference type="Proteomes" id="UP000095038"/>
    </source>
</evidence>
<reference evidence="2" key="1">
    <citation type="submission" date="2016-05" db="EMBL/GenBank/DDBJ databases">
        <title>Comparative genomics of biotechnologically important yeasts.</title>
        <authorList>
            <consortium name="DOE Joint Genome Institute"/>
            <person name="Riley R."/>
            <person name="Haridas S."/>
            <person name="Wolfe K.H."/>
            <person name="Lopes M.R."/>
            <person name="Hittinger C.T."/>
            <person name="Goker M."/>
            <person name="Salamov A."/>
            <person name="Wisecaver J."/>
            <person name="Long T.M."/>
            <person name="Aerts A.L."/>
            <person name="Barry K."/>
            <person name="Choi C."/>
            <person name="Clum A."/>
            <person name="Coughlan A.Y."/>
            <person name="Deshpande S."/>
            <person name="Douglass A.P."/>
            <person name="Hanson S.J."/>
            <person name="Klenk H.-P."/>
            <person name="Labutti K."/>
            <person name="Lapidus A."/>
            <person name="Lindquist E."/>
            <person name="Lipzen A."/>
            <person name="Meier-Kolthoff J.P."/>
            <person name="Ohm R.A."/>
            <person name="Otillar R.P."/>
            <person name="Pangilinan J."/>
            <person name="Peng Y."/>
            <person name="Rokas A."/>
            <person name="Rosa C.A."/>
            <person name="Scheuner C."/>
            <person name="Sibirny A.A."/>
            <person name="Slot J.C."/>
            <person name="Stielow J.B."/>
            <person name="Sun H."/>
            <person name="Kurtzman C.P."/>
            <person name="Blackwell M."/>
            <person name="Grigoriev I.V."/>
            <person name="Jeffries T.W."/>
        </authorList>
    </citation>
    <scope>NUCLEOTIDE SEQUENCE [LARGE SCALE GENOMIC DNA]</scope>
    <source>
        <strain evidence="2">DSM 1968</strain>
    </source>
</reference>
<dbReference type="RefSeq" id="XP_020049196.1">
    <property type="nucleotide sequence ID" value="XM_020194390.1"/>
</dbReference>
<protein>
    <submittedName>
        <fullName evidence="1">Uncharacterized protein</fullName>
    </submittedName>
</protein>
<sequence length="120" mass="13582">MVYSTFTSDNADFININDAVQITHLLHNHDEPIQSKDTNPSIVEVDAVELYNNNLGRTRTSSFSSEINSPSEEVVDPFTNTENKVAEVDYFTSDELVWQPVVSSFADDFNSVGDVDYYQY</sequence>